<dbReference type="RefSeq" id="WP_378988503.1">
    <property type="nucleotide sequence ID" value="NZ_JBHSBW010000016.1"/>
</dbReference>
<gene>
    <name evidence="1" type="ORF">ACFOWA_19390</name>
</gene>
<evidence type="ECO:0000313" key="1">
    <source>
        <dbReference type="EMBL" id="MFC4213365.1"/>
    </source>
</evidence>
<reference evidence="2" key="1">
    <citation type="journal article" date="2019" name="Int. J. Syst. Evol. Microbiol.">
        <title>The Global Catalogue of Microorganisms (GCM) 10K type strain sequencing project: providing services to taxonomists for standard genome sequencing and annotation.</title>
        <authorList>
            <consortium name="The Broad Institute Genomics Platform"/>
            <consortium name="The Broad Institute Genome Sequencing Center for Infectious Disease"/>
            <person name="Wu L."/>
            <person name="Ma J."/>
        </authorList>
    </citation>
    <scope>NUCLEOTIDE SEQUENCE [LARGE SCALE GENOMIC DNA]</scope>
    <source>
        <strain evidence="2">CCM 8691</strain>
    </source>
</reference>
<organism evidence="1 2">
    <name type="scientific">Pedobacter lithocola</name>
    <dbReference type="NCBI Taxonomy" id="1908239"/>
    <lineage>
        <taxon>Bacteria</taxon>
        <taxon>Pseudomonadati</taxon>
        <taxon>Bacteroidota</taxon>
        <taxon>Sphingobacteriia</taxon>
        <taxon>Sphingobacteriales</taxon>
        <taxon>Sphingobacteriaceae</taxon>
        <taxon>Pedobacter</taxon>
    </lineage>
</organism>
<accession>A0ABV8PH26</accession>
<protein>
    <submittedName>
        <fullName evidence="1">Uncharacterized protein</fullName>
    </submittedName>
</protein>
<evidence type="ECO:0000313" key="2">
    <source>
        <dbReference type="Proteomes" id="UP001595789"/>
    </source>
</evidence>
<sequence>MKSTIAKLVVGIVLMLGCSTDKVRDFIPGTYVNSAGGEFSIADDTLEVELIEGNNYVIHRRTGFNLITEGKLGKREYEVEVWKTIYNAEAQSLTETRKGKIISFFPDKNSLSIGRRTYKKIN</sequence>
<name>A0ABV8PH26_9SPHI</name>
<dbReference type="PROSITE" id="PS51257">
    <property type="entry name" value="PROKAR_LIPOPROTEIN"/>
    <property type="match status" value="1"/>
</dbReference>
<keyword evidence="2" id="KW-1185">Reference proteome</keyword>
<dbReference type="Proteomes" id="UP001595789">
    <property type="component" value="Unassembled WGS sequence"/>
</dbReference>
<comment type="caution">
    <text evidence="1">The sequence shown here is derived from an EMBL/GenBank/DDBJ whole genome shotgun (WGS) entry which is preliminary data.</text>
</comment>
<proteinExistence type="predicted"/>
<dbReference type="EMBL" id="JBHSBW010000016">
    <property type="protein sequence ID" value="MFC4213365.1"/>
    <property type="molecule type" value="Genomic_DNA"/>
</dbReference>